<organism evidence="1">
    <name type="scientific">marine sediment metagenome</name>
    <dbReference type="NCBI Taxonomy" id="412755"/>
    <lineage>
        <taxon>unclassified sequences</taxon>
        <taxon>metagenomes</taxon>
        <taxon>ecological metagenomes</taxon>
    </lineage>
</organism>
<accession>X0XV52</accession>
<proteinExistence type="predicted"/>
<protein>
    <recommendedName>
        <fullName evidence="2">TRASH domain-containing protein</fullName>
    </recommendedName>
</protein>
<name>X0XV52_9ZZZZ</name>
<gene>
    <name evidence="1" type="ORF">S01H1_69688</name>
</gene>
<dbReference type="AlphaFoldDB" id="X0XV52"/>
<evidence type="ECO:0008006" key="2">
    <source>
        <dbReference type="Google" id="ProtNLM"/>
    </source>
</evidence>
<comment type="caution">
    <text evidence="1">The sequence shown here is derived from an EMBL/GenBank/DDBJ whole genome shotgun (WGS) entry which is preliminary data.</text>
</comment>
<evidence type="ECO:0000313" key="1">
    <source>
        <dbReference type="EMBL" id="GAG28681.1"/>
    </source>
</evidence>
<reference evidence="1" key="1">
    <citation type="journal article" date="2014" name="Front. Microbiol.">
        <title>High frequency of phylogenetically diverse reductive dehalogenase-homologous genes in deep subseafloor sedimentary metagenomes.</title>
        <authorList>
            <person name="Kawai M."/>
            <person name="Futagami T."/>
            <person name="Toyoda A."/>
            <person name="Takaki Y."/>
            <person name="Nishi S."/>
            <person name="Hori S."/>
            <person name="Arai W."/>
            <person name="Tsubouchi T."/>
            <person name="Morono Y."/>
            <person name="Uchiyama I."/>
            <person name="Ito T."/>
            <person name="Fujiyama A."/>
            <person name="Inagaki F."/>
            <person name="Takami H."/>
        </authorList>
    </citation>
    <scope>NUCLEOTIDE SEQUENCE</scope>
    <source>
        <strain evidence="1">Expedition CK06-06</strain>
    </source>
</reference>
<dbReference type="EMBL" id="BARS01046284">
    <property type="protein sequence ID" value="GAG28681.1"/>
    <property type="molecule type" value="Genomic_DNA"/>
</dbReference>
<sequence length="53" mass="6488">MEMPIKTICETCGKVIYKSLRLYETAKHHFCCRECFFKYRVENPDEYKILHKL</sequence>